<dbReference type="OrthoDB" id="6058010at2"/>
<organism evidence="1 2">
    <name type="scientific">Luteimonas terrae</name>
    <dbReference type="NCBI Taxonomy" id="1530191"/>
    <lineage>
        <taxon>Bacteria</taxon>
        <taxon>Pseudomonadati</taxon>
        <taxon>Pseudomonadota</taxon>
        <taxon>Gammaproteobacteria</taxon>
        <taxon>Lysobacterales</taxon>
        <taxon>Lysobacteraceae</taxon>
        <taxon>Luteimonas</taxon>
    </lineage>
</organism>
<proteinExistence type="predicted"/>
<comment type="caution">
    <text evidence="1">The sequence shown here is derived from an EMBL/GenBank/DDBJ whole genome shotgun (WGS) entry which is preliminary data.</text>
</comment>
<accession>A0A4R5U8Z1</accession>
<evidence type="ECO:0000313" key="2">
    <source>
        <dbReference type="Proteomes" id="UP000295543"/>
    </source>
</evidence>
<reference evidence="1 2" key="1">
    <citation type="submission" date="2019-03" db="EMBL/GenBank/DDBJ databases">
        <title>Luteimonas zhaokaii sp.nov., isolated from the rectal contents of Plateau pika in Yushu, Qinghai Province, China.</title>
        <authorList>
            <person name="Zhang G."/>
        </authorList>
    </citation>
    <scope>NUCLEOTIDE SEQUENCE [LARGE SCALE GENOMIC DNA]</scope>
    <source>
        <strain evidence="1 2">THG-MD21</strain>
    </source>
</reference>
<sequence length="381" mass="41978">MPLLIAMLFALHIEVAHKLVGMAPAAFFEYATGLNHMLYRRGRGYAALMANREQVEAHSDSLLLRMLQKRGVPDAEFRGFKENIPQGHSALMVYGMGLLDAHSTSATRELVAMFDASDERLCQLDNTDVPGFLDEIGPESELGPAYCAPLAVGGIRGPTLELSAPERAAFDLALNRRAHMALSFLAAVDHEIGHWISRTKLADAMGGLPRFAVLLVPPGPPDRRRHTPADPAARLVDFIGAVGHFAREGRWPERPISIADMGAQADRSGIRGGESDRFIRALRSGKDPLTRKSFRTLVHTQLWTPEAKASDLDDQADLLETYLVATLLLNLLLPDHPTAVGHLDRMGWREAYLGWWARHQHRYPPPAPSTGSLPPAWLIDP</sequence>
<dbReference type="AlphaFoldDB" id="A0A4R5U8Z1"/>
<keyword evidence="2" id="KW-1185">Reference proteome</keyword>
<gene>
    <name evidence="1" type="ORF">E2F49_11585</name>
</gene>
<dbReference type="EMBL" id="SMTG01000004">
    <property type="protein sequence ID" value="TDK30970.1"/>
    <property type="molecule type" value="Genomic_DNA"/>
</dbReference>
<name>A0A4R5U8Z1_9GAMM</name>
<dbReference type="RefSeq" id="WP_133394023.1">
    <property type="nucleotide sequence ID" value="NZ_SMTG01000004.1"/>
</dbReference>
<evidence type="ECO:0000313" key="1">
    <source>
        <dbReference type="EMBL" id="TDK30970.1"/>
    </source>
</evidence>
<dbReference type="Proteomes" id="UP000295543">
    <property type="component" value="Unassembled WGS sequence"/>
</dbReference>
<protein>
    <submittedName>
        <fullName evidence="1">Uncharacterized protein</fullName>
    </submittedName>
</protein>